<feature type="region of interest" description="Disordered" evidence="3">
    <location>
        <begin position="62"/>
        <end position="201"/>
    </location>
</feature>
<feature type="compositionally biased region" description="Basic and acidic residues" evidence="3">
    <location>
        <begin position="134"/>
        <end position="150"/>
    </location>
</feature>
<evidence type="ECO:0000256" key="3">
    <source>
        <dbReference type="SAM" id="MobiDB-lite"/>
    </source>
</evidence>
<evidence type="ECO:0000313" key="6">
    <source>
        <dbReference type="Proteomes" id="UP001218188"/>
    </source>
</evidence>
<gene>
    <name evidence="5" type="ORF">C8F04DRAFT_1253885</name>
</gene>
<dbReference type="GO" id="GO:0003676">
    <property type="term" value="F:nucleic acid binding"/>
    <property type="evidence" value="ECO:0007669"/>
    <property type="project" value="InterPro"/>
</dbReference>
<feature type="compositionally biased region" description="Basic and acidic residues" evidence="3">
    <location>
        <begin position="167"/>
        <end position="179"/>
    </location>
</feature>
<dbReference type="Gene3D" id="4.10.60.10">
    <property type="entry name" value="Zinc finger, CCHC-type"/>
    <property type="match status" value="1"/>
</dbReference>
<keyword evidence="2" id="KW-0862">Zinc</keyword>
<dbReference type="Proteomes" id="UP001218188">
    <property type="component" value="Unassembled WGS sequence"/>
</dbReference>
<keyword evidence="6" id="KW-1185">Reference proteome</keyword>
<dbReference type="SUPFAM" id="SSF57756">
    <property type="entry name" value="Retrovirus zinc finger-like domains"/>
    <property type="match status" value="1"/>
</dbReference>
<dbReference type="PROSITE" id="PS50158">
    <property type="entry name" value="ZF_CCHC"/>
    <property type="match status" value="1"/>
</dbReference>
<evidence type="ECO:0000259" key="4">
    <source>
        <dbReference type="PROSITE" id="PS50158"/>
    </source>
</evidence>
<reference evidence="5" key="1">
    <citation type="submission" date="2023-03" db="EMBL/GenBank/DDBJ databases">
        <title>Massive genome expansion in bonnet fungi (Mycena s.s.) driven by repeated elements and novel gene families across ecological guilds.</title>
        <authorList>
            <consortium name="Lawrence Berkeley National Laboratory"/>
            <person name="Harder C.B."/>
            <person name="Miyauchi S."/>
            <person name="Viragh M."/>
            <person name="Kuo A."/>
            <person name="Thoen E."/>
            <person name="Andreopoulos B."/>
            <person name="Lu D."/>
            <person name="Skrede I."/>
            <person name="Drula E."/>
            <person name="Henrissat B."/>
            <person name="Morin E."/>
            <person name="Kohler A."/>
            <person name="Barry K."/>
            <person name="LaButti K."/>
            <person name="Morin E."/>
            <person name="Salamov A."/>
            <person name="Lipzen A."/>
            <person name="Mereny Z."/>
            <person name="Hegedus B."/>
            <person name="Baldrian P."/>
            <person name="Stursova M."/>
            <person name="Weitz H."/>
            <person name="Taylor A."/>
            <person name="Grigoriev I.V."/>
            <person name="Nagy L.G."/>
            <person name="Martin F."/>
            <person name="Kauserud H."/>
        </authorList>
    </citation>
    <scope>NUCLEOTIDE SEQUENCE</scope>
    <source>
        <strain evidence="5">CBHHK200</strain>
    </source>
</reference>
<keyword evidence="2" id="KW-0863">Zinc-finger</keyword>
<evidence type="ECO:0000313" key="5">
    <source>
        <dbReference type="EMBL" id="KAJ7040566.1"/>
    </source>
</evidence>
<evidence type="ECO:0000256" key="1">
    <source>
        <dbReference type="ARBA" id="ARBA00022664"/>
    </source>
</evidence>
<dbReference type="InterPro" id="IPR001878">
    <property type="entry name" value="Znf_CCHC"/>
</dbReference>
<comment type="caution">
    <text evidence="5">The sequence shown here is derived from an EMBL/GenBank/DDBJ whole genome shotgun (WGS) entry which is preliminary data.</text>
</comment>
<sequence length="201" mass="21117">MNLGGIVKLQKLVYLKPAPSEIQTSVAIIKYFKNWPMIGPQTMLNAVADGWPKIYGVEQAAAGRSGNRSGPPDNTGDRTGKVSGKQKEKQKGGNNTKPPGNSTAPPPYSNSGNRPGAGGKGGQANKQAGPSKPYADKLGADGKIKEAERERRRKNNLCMYCGGQGHSAEDCKKRPEKASGRSAQAGTPPQGDASTPESSKN</sequence>
<accession>A0AAD6XA77</accession>
<feature type="compositionally biased region" description="Basic and acidic residues" evidence="3">
    <location>
        <begin position="75"/>
        <end position="91"/>
    </location>
</feature>
<protein>
    <recommendedName>
        <fullName evidence="4">CCHC-type domain-containing protein</fullName>
    </recommendedName>
</protein>
<proteinExistence type="predicted"/>
<organism evidence="5 6">
    <name type="scientific">Mycena alexandri</name>
    <dbReference type="NCBI Taxonomy" id="1745969"/>
    <lineage>
        <taxon>Eukaryota</taxon>
        <taxon>Fungi</taxon>
        <taxon>Dikarya</taxon>
        <taxon>Basidiomycota</taxon>
        <taxon>Agaricomycotina</taxon>
        <taxon>Agaricomycetes</taxon>
        <taxon>Agaricomycetidae</taxon>
        <taxon>Agaricales</taxon>
        <taxon>Marasmiineae</taxon>
        <taxon>Mycenaceae</taxon>
        <taxon>Mycena</taxon>
    </lineage>
</organism>
<name>A0AAD6XA77_9AGAR</name>
<keyword evidence="2" id="KW-0479">Metal-binding</keyword>
<dbReference type="EMBL" id="JARJCM010000021">
    <property type="protein sequence ID" value="KAJ7040566.1"/>
    <property type="molecule type" value="Genomic_DNA"/>
</dbReference>
<dbReference type="AlphaFoldDB" id="A0AAD6XA77"/>
<dbReference type="GO" id="GO:0008270">
    <property type="term" value="F:zinc ion binding"/>
    <property type="evidence" value="ECO:0007669"/>
    <property type="project" value="UniProtKB-KW"/>
</dbReference>
<dbReference type="InterPro" id="IPR036875">
    <property type="entry name" value="Znf_CCHC_sf"/>
</dbReference>
<feature type="domain" description="CCHC-type" evidence="4">
    <location>
        <begin position="158"/>
        <end position="173"/>
    </location>
</feature>
<feature type="compositionally biased region" description="Polar residues" evidence="3">
    <location>
        <begin position="181"/>
        <end position="201"/>
    </location>
</feature>
<keyword evidence="1" id="KW-0507">mRNA processing</keyword>
<evidence type="ECO:0000256" key="2">
    <source>
        <dbReference type="PROSITE-ProRule" id="PRU00047"/>
    </source>
</evidence>
<dbReference type="GO" id="GO:0006397">
    <property type="term" value="P:mRNA processing"/>
    <property type="evidence" value="ECO:0007669"/>
    <property type="project" value="UniProtKB-KW"/>
</dbReference>